<dbReference type="Proteomes" id="UP000198809">
    <property type="component" value="Unassembled WGS sequence"/>
</dbReference>
<proteinExistence type="predicted"/>
<protein>
    <submittedName>
        <fullName evidence="1">Uncharacterized protein</fullName>
    </submittedName>
</protein>
<reference evidence="1 2" key="1">
    <citation type="submission" date="2016-10" db="EMBL/GenBank/DDBJ databases">
        <authorList>
            <person name="de Groot N.N."/>
        </authorList>
    </citation>
    <scope>NUCLEOTIDE SEQUENCE [LARGE SCALE GENOMIC DNA]</scope>
    <source>
        <strain evidence="1 2">CGMCC 1.10238</strain>
    </source>
</reference>
<accession>A0A1H8L6P9</accession>
<evidence type="ECO:0000313" key="2">
    <source>
        <dbReference type="Proteomes" id="UP000198809"/>
    </source>
</evidence>
<organism evidence="1 2">
    <name type="scientific">Paenibacillus sophorae</name>
    <dbReference type="NCBI Taxonomy" id="1333845"/>
    <lineage>
        <taxon>Bacteria</taxon>
        <taxon>Bacillati</taxon>
        <taxon>Bacillota</taxon>
        <taxon>Bacilli</taxon>
        <taxon>Bacillales</taxon>
        <taxon>Paenibacillaceae</taxon>
        <taxon>Paenibacillus</taxon>
    </lineage>
</organism>
<name>A0A1H8L6P9_9BACL</name>
<dbReference type="EMBL" id="FODH01000004">
    <property type="protein sequence ID" value="SEO00751.1"/>
    <property type="molecule type" value="Genomic_DNA"/>
</dbReference>
<evidence type="ECO:0000313" key="1">
    <source>
        <dbReference type="EMBL" id="SEO00751.1"/>
    </source>
</evidence>
<sequence>MTNNPRDSLLVGLFYVCPKFEPFPEKPTPGDLNCLWGVSLYYPAVIHQVADWIGVKPESDRHFGLRQGGRNALGVGCRNINNHNFMTPWLVWMIL</sequence>
<dbReference type="STRING" id="1333845.SAMN04487895_104202"/>
<dbReference type="AlphaFoldDB" id="A0A1H8L6P9"/>
<gene>
    <name evidence="1" type="ORF">SAMN04487895_104202</name>
</gene>